<feature type="non-terminal residue" evidence="2">
    <location>
        <position position="315"/>
    </location>
</feature>
<dbReference type="InterPro" id="IPR000999">
    <property type="entry name" value="RNase_III_dom"/>
</dbReference>
<feature type="domain" description="RNase III" evidence="1">
    <location>
        <begin position="161"/>
        <end position="290"/>
    </location>
</feature>
<dbReference type="CDD" id="cd00593">
    <property type="entry name" value="RIBOc"/>
    <property type="match status" value="1"/>
</dbReference>
<dbReference type="Pfam" id="PF00636">
    <property type="entry name" value="Ribonuclease_3"/>
    <property type="match status" value="1"/>
</dbReference>
<dbReference type="EC" id="3.-.-.-" evidence="2"/>
<gene>
    <name evidence="2" type="ORF">B1B_13412</name>
</gene>
<dbReference type="AlphaFoldDB" id="T0ZJT3"/>
<organism evidence="2">
    <name type="scientific">mine drainage metagenome</name>
    <dbReference type="NCBI Taxonomy" id="410659"/>
    <lineage>
        <taxon>unclassified sequences</taxon>
        <taxon>metagenomes</taxon>
        <taxon>ecological metagenomes</taxon>
    </lineage>
</organism>
<reference evidence="2" key="1">
    <citation type="submission" date="2013-08" db="EMBL/GenBank/DDBJ databases">
        <authorList>
            <person name="Mendez C."/>
            <person name="Richter M."/>
            <person name="Ferrer M."/>
            <person name="Sanchez J."/>
        </authorList>
    </citation>
    <scope>NUCLEOTIDE SEQUENCE</scope>
</reference>
<comment type="caution">
    <text evidence="2">The sequence shown here is derived from an EMBL/GenBank/DDBJ whole genome shotgun (WGS) entry which is preliminary data.</text>
</comment>
<dbReference type="PROSITE" id="PS50142">
    <property type="entry name" value="RNASE_3_2"/>
    <property type="match status" value="1"/>
</dbReference>
<proteinExistence type="predicted"/>
<dbReference type="Gene3D" id="1.10.1520.10">
    <property type="entry name" value="Ribonuclease III domain"/>
    <property type="match status" value="1"/>
</dbReference>
<keyword evidence="2" id="KW-0378">Hydrolase</keyword>
<dbReference type="SUPFAM" id="SSF69065">
    <property type="entry name" value="RNase III domain-like"/>
    <property type="match status" value="1"/>
</dbReference>
<evidence type="ECO:0000313" key="2">
    <source>
        <dbReference type="EMBL" id="EQD44717.1"/>
    </source>
</evidence>
<accession>T0ZJT3</accession>
<dbReference type="GO" id="GO:0004525">
    <property type="term" value="F:ribonuclease III activity"/>
    <property type="evidence" value="ECO:0007669"/>
    <property type="project" value="InterPro"/>
</dbReference>
<protein>
    <submittedName>
        <fullName evidence="2">Ribonuclease III</fullName>
        <ecNumber evidence="2">3.-.-.-</ecNumber>
    </submittedName>
</protein>
<dbReference type="EMBL" id="AUZY01008832">
    <property type="protein sequence ID" value="EQD44717.1"/>
    <property type="molecule type" value="Genomic_DNA"/>
</dbReference>
<name>T0ZJT3_9ZZZZ</name>
<reference evidence="2" key="2">
    <citation type="journal article" date="2014" name="ISME J.">
        <title>Microbial stratification in low pH oxic and suboxic macroscopic growths along an acid mine drainage.</title>
        <authorList>
            <person name="Mendez-Garcia C."/>
            <person name="Mesa V."/>
            <person name="Sprenger R.R."/>
            <person name="Richter M."/>
            <person name="Diez M.S."/>
            <person name="Solano J."/>
            <person name="Bargiela R."/>
            <person name="Golyshina O.V."/>
            <person name="Manteca A."/>
            <person name="Ramos J.L."/>
            <person name="Gallego J.R."/>
            <person name="Llorente I."/>
            <person name="Martins Dos Santos V.A."/>
            <person name="Jensen O.N."/>
            <person name="Pelaez A.I."/>
            <person name="Sanchez J."/>
            <person name="Ferrer M."/>
        </authorList>
    </citation>
    <scope>NUCLEOTIDE SEQUENCE</scope>
</reference>
<dbReference type="GO" id="GO:0006396">
    <property type="term" value="P:RNA processing"/>
    <property type="evidence" value="ECO:0007669"/>
    <property type="project" value="InterPro"/>
</dbReference>
<sequence>MGQVVQRHYDLVEKRVLVDPILALIQISPTAQKTFLGDWTPYESESVASDEPLDMVEHLVYRLVFDAIRDLANTRTVPPDGVVREARVSGVSNLAQRHEPPLLELVLRDDDILGFNAGFDTEHLFYQGEDDGPEDMAEATRNPEDCWVDVWWDHCPPSWSDPSFGAKIGYSFEDPMLLNRILEESAVPGTKKDRPITFKQAAWLGDNILDAWATSALLVRLNSERVKDLDLLRQRLTSNEALARIARQLGLRVTPRTQPSAGEAAMRDAEEGMLGDSVEALVGAAYMDGGLKAAHAVAKRLMMRPLEAVAPTGYP</sequence>
<dbReference type="InterPro" id="IPR036389">
    <property type="entry name" value="RNase_III_sf"/>
</dbReference>
<dbReference type="SMART" id="SM00535">
    <property type="entry name" value="RIBOc"/>
    <property type="match status" value="1"/>
</dbReference>
<evidence type="ECO:0000259" key="1">
    <source>
        <dbReference type="PROSITE" id="PS50142"/>
    </source>
</evidence>